<sequence>MVQKYEWSLFILRVVLGITFFIHGLAKFQMGLGNVAGWFESMGLMGFLGYAVALIELLGGIALILGFGTQVASALISLVMLGAIFTAKLSAGFMGNGQSAGYELDLALLAMAVALTITGSRLYAMDKMFESVNKEKAAA</sequence>
<feature type="transmembrane region" description="Helical" evidence="7">
    <location>
        <begin position="74"/>
        <end position="94"/>
    </location>
</feature>
<accession>A0ABS4GPL8</accession>
<feature type="transmembrane region" description="Helical" evidence="7">
    <location>
        <begin position="46"/>
        <end position="67"/>
    </location>
</feature>
<keyword evidence="4 7" id="KW-0812">Transmembrane</keyword>
<evidence type="ECO:0000313" key="9">
    <source>
        <dbReference type="Proteomes" id="UP001519343"/>
    </source>
</evidence>
<evidence type="ECO:0000256" key="3">
    <source>
        <dbReference type="ARBA" id="ARBA00022475"/>
    </source>
</evidence>
<feature type="transmembrane region" description="Helical" evidence="7">
    <location>
        <begin position="106"/>
        <end position="124"/>
    </location>
</feature>
<evidence type="ECO:0000256" key="2">
    <source>
        <dbReference type="ARBA" id="ARBA00006679"/>
    </source>
</evidence>
<comment type="caution">
    <text evidence="8">The sequence shown here is derived from an EMBL/GenBank/DDBJ whole genome shotgun (WGS) entry which is preliminary data.</text>
</comment>
<dbReference type="PANTHER" id="PTHR33452:SF1">
    <property type="entry name" value="INNER MEMBRANE PROTEIN YPHA-RELATED"/>
    <property type="match status" value="1"/>
</dbReference>
<name>A0ABS4GPL8_9BACL</name>
<keyword evidence="3" id="KW-1003">Cell membrane</keyword>
<keyword evidence="9" id="KW-1185">Reference proteome</keyword>
<evidence type="ECO:0000256" key="6">
    <source>
        <dbReference type="ARBA" id="ARBA00023136"/>
    </source>
</evidence>
<evidence type="ECO:0000313" key="8">
    <source>
        <dbReference type="EMBL" id="MBP1932223.1"/>
    </source>
</evidence>
<feature type="transmembrane region" description="Helical" evidence="7">
    <location>
        <begin position="7"/>
        <end position="26"/>
    </location>
</feature>
<reference evidence="8 9" key="1">
    <citation type="submission" date="2021-03" db="EMBL/GenBank/DDBJ databases">
        <title>Genomic Encyclopedia of Type Strains, Phase IV (KMG-IV): sequencing the most valuable type-strain genomes for metagenomic binning, comparative biology and taxonomic classification.</title>
        <authorList>
            <person name="Goeker M."/>
        </authorList>
    </citation>
    <scope>NUCLEOTIDE SEQUENCE [LARGE SCALE GENOMIC DNA]</scope>
    <source>
        <strain evidence="8 9">DSM 24738</strain>
    </source>
</reference>
<proteinExistence type="inferred from homology"/>
<gene>
    <name evidence="8" type="ORF">J2Z37_002224</name>
</gene>
<keyword evidence="5 7" id="KW-1133">Transmembrane helix</keyword>
<organism evidence="8 9">
    <name type="scientific">Ammoniphilus resinae</name>
    <dbReference type="NCBI Taxonomy" id="861532"/>
    <lineage>
        <taxon>Bacteria</taxon>
        <taxon>Bacillati</taxon>
        <taxon>Bacillota</taxon>
        <taxon>Bacilli</taxon>
        <taxon>Bacillales</taxon>
        <taxon>Paenibacillaceae</taxon>
        <taxon>Aneurinibacillus group</taxon>
        <taxon>Ammoniphilus</taxon>
    </lineage>
</organism>
<comment type="similarity">
    <text evidence="2">Belongs to the DoxX family.</text>
</comment>
<dbReference type="EMBL" id="JAGGKT010000005">
    <property type="protein sequence ID" value="MBP1932223.1"/>
    <property type="molecule type" value="Genomic_DNA"/>
</dbReference>
<evidence type="ECO:0000256" key="5">
    <source>
        <dbReference type="ARBA" id="ARBA00022989"/>
    </source>
</evidence>
<keyword evidence="6 7" id="KW-0472">Membrane</keyword>
<evidence type="ECO:0000256" key="7">
    <source>
        <dbReference type="SAM" id="Phobius"/>
    </source>
</evidence>
<dbReference type="PANTHER" id="PTHR33452">
    <property type="entry name" value="OXIDOREDUCTASE CATD-RELATED"/>
    <property type="match status" value="1"/>
</dbReference>
<protein>
    <submittedName>
        <fullName evidence="8">Membrane protein YphA (DoxX/SURF4 family)</fullName>
    </submittedName>
</protein>
<dbReference type="InterPro" id="IPR032808">
    <property type="entry name" value="DoxX"/>
</dbReference>
<dbReference type="InterPro" id="IPR051907">
    <property type="entry name" value="DoxX-like_oxidoreductase"/>
</dbReference>
<comment type="subcellular location">
    <subcellularLocation>
        <location evidence="1">Cell membrane</location>
        <topology evidence="1">Multi-pass membrane protein</topology>
    </subcellularLocation>
</comment>
<evidence type="ECO:0000256" key="4">
    <source>
        <dbReference type="ARBA" id="ARBA00022692"/>
    </source>
</evidence>
<dbReference type="RefSeq" id="WP_209810277.1">
    <property type="nucleotide sequence ID" value="NZ_JAGGKT010000005.1"/>
</dbReference>
<dbReference type="Proteomes" id="UP001519343">
    <property type="component" value="Unassembled WGS sequence"/>
</dbReference>
<evidence type="ECO:0000256" key="1">
    <source>
        <dbReference type="ARBA" id="ARBA00004651"/>
    </source>
</evidence>
<dbReference type="Pfam" id="PF07681">
    <property type="entry name" value="DoxX"/>
    <property type="match status" value="1"/>
</dbReference>